<dbReference type="Proteomes" id="UP001597380">
    <property type="component" value="Unassembled WGS sequence"/>
</dbReference>
<feature type="compositionally biased region" description="Polar residues" evidence="1">
    <location>
        <begin position="25"/>
        <end position="36"/>
    </location>
</feature>
<reference evidence="3" key="1">
    <citation type="journal article" date="2019" name="Int. J. Syst. Evol. Microbiol.">
        <title>The Global Catalogue of Microorganisms (GCM) 10K type strain sequencing project: providing services to taxonomists for standard genome sequencing and annotation.</title>
        <authorList>
            <consortium name="The Broad Institute Genomics Platform"/>
            <consortium name="The Broad Institute Genome Sequencing Center for Infectious Disease"/>
            <person name="Wu L."/>
            <person name="Ma J."/>
        </authorList>
    </citation>
    <scope>NUCLEOTIDE SEQUENCE [LARGE SCALE GENOMIC DNA]</scope>
    <source>
        <strain evidence="3">CGMCC 1.10992</strain>
    </source>
</reference>
<proteinExistence type="predicted"/>
<evidence type="ECO:0000256" key="1">
    <source>
        <dbReference type="SAM" id="MobiDB-lite"/>
    </source>
</evidence>
<feature type="compositionally biased region" description="Polar residues" evidence="1">
    <location>
        <begin position="1"/>
        <end position="17"/>
    </location>
</feature>
<organism evidence="2 3">
    <name type="scientific">Corallincola platygyrae</name>
    <dbReference type="NCBI Taxonomy" id="1193278"/>
    <lineage>
        <taxon>Bacteria</taxon>
        <taxon>Pseudomonadati</taxon>
        <taxon>Pseudomonadota</taxon>
        <taxon>Gammaproteobacteria</taxon>
        <taxon>Alteromonadales</taxon>
        <taxon>Psychromonadaceae</taxon>
        <taxon>Corallincola</taxon>
    </lineage>
</organism>
<protein>
    <submittedName>
        <fullName evidence="2">Uncharacterized protein</fullName>
    </submittedName>
</protein>
<accession>A0ABW4XI34</accession>
<dbReference type="RefSeq" id="WP_345337725.1">
    <property type="nucleotide sequence ID" value="NZ_BAABLI010000003.1"/>
</dbReference>
<evidence type="ECO:0000313" key="3">
    <source>
        <dbReference type="Proteomes" id="UP001597380"/>
    </source>
</evidence>
<keyword evidence="3" id="KW-1185">Reference proteome</keyword>
<gene>
    <name evidence="2" type="ORF">ACFSJ3_00440</name>
</gene>
<dbReference type="EMBL" id="JBHUHT010000003">
    <property type="protein sequence ID" value="MFD2094439.1"/>
    <property type="molecule type" value="Genomic_DNA"/>
</dbReference>
<name>A0ABW4XI34_9GAMM</name>
<sequence>MRPKPISQTESSITDQRPNPPINGIVNQDQLPSPSSMFKWLTGKKKSKPQPATVSLKKRAPAKKQTPQKPQAKSSKAKLEAERKLKRLGLLKLSEQETVRAIRKYVRDNPKQAANLISLWIATEQQRNKK</sequence>
<comment type="caution">
    <text evidence="2">The sequence shown here is derived from an EMBL/GenBank/DDBJ whole genome shotgun (WGS) entry which is preliminary data.</text>
</comment>
<feature type="compositionally biased region" description="Low complexity" evidence="1">
    <location>
        <begin position="63"/>
        <end position="74"/>
    </location>
</feature>
<feature type="region of interest" description="Disordered" evidence="1">
    <location>
        <begin position="1"/>
        <end position="81"/>
    </location>
</feature>
<evidence type="ECO:0000313" key="2">
    <source>
        <dbReference type="EMBL" id="MFD2094439.1"/>
    </source>
</evidence>